<dbReference type="EMBL" id="LCIH01000016">
    <property type="protein sequence ID" value="KKT51093.1"/>
    <property type="molecule type" value="Genomic_DNA"/>
</dbReference>
<protein>
    <submittedName>
        <fullName evidence="2">Uncharacterized protein</fullName>
    </submittedName>
</protein>
<gene>
    <name evidence="2" type="ORF">UW44_C0016G0004</name>
</gene>
<evidence type="ECO:0000256" key="1">
    <source>
        <dbReference type="SAM" id="MobiDB-lite"/>
    </source>
</evidence>
<sequence length="75" mass="8772">MDALDEEKNKNRRKFEKTGRNRRQDHGSQRQTHSGHDTDVSEWLVSANKRRDARHGADEALVIEMDQVEEVKAEE</sequence>
<name>A0A0G1HWU4_9BACT</name>
<organism evidence="2 3">
    <name type="scientific">Candidatus Collierbacteria bacterium GW2011_GWB2_44_22</name>
    <dbReference type="NCBI Taxonomy" id="1618387"/>
    <lineage>
        <taxon>Bacteria</taxon>
        <taxon>Candidatus Collieribacteriota</taxon>
    </lineage>
</organism>
<reference evidence="2 3" key="1">
    <citation type="journal article" date="2015" name="Nature">
        <title>rRNA introns, odd ribosomes, and small enigmatic genomes across a large radiation of phyla.</title>
        <authorList>
            <person name="Brown C.T."/>
            <person name="Hug L.A."/>
            <person name="Thomas B.C."/>
            <person name="Sharon I."/>
            <person name="Castelle C.J."/>
            <person name="Singh A."/>
            <person name="Wilkins M.J."/>
            <person name="Williams K.H."/>
            <person name="Banfield J.F."/>
        </authorList>
    </citation>
    <scope>NUCLEOTIDE SEQUENCE [LARGE SCALE GENOMIC DNA]</scope>
</reference>
<dbReference type="STRING" id="1618387.UW44_C0016G0004"/>
<evidence type="ECO:0000313" key="2">
    <source>
        <dbReference type="EMBL" id="KKT51093.1"/>
    </source>
</evidence>
<dbReference type="AlphaFoldDB" id="A0A0G1HWU4"/>
<feature type="compositionally biased region" description="Basic and acidic residues" evidence="1">
    <location>
        <begin position="16"/>
        <end position="39"/>
    </location>
</feature>
<evidence type="ECO:0000313" key="3">
    <source>
        <dbReference type="Proteomes" id="UP000034006"/>
    </source>
</evidence>
<accession>A0A0G1HWU4</accession>
<dbReference type="Proteomes" id="UP000034006">
    <property type="component" value="Unassembled WGS sequence"/>
</dbReference>
<comment type="caution">
    <text evidence="2">The sequence shown here is derived from an EMBL/GenBank/DDBJ whole genome shotgun (WGS) entry which is preliminary data.</text>
</comment>
<feature type="region of interest" description="Disordered" evidence="1">
    <location>
        <begin position="1"/>
        <end position="44"/>
    </location>
</feature>
<proteinExistence type="predicted"/>